<evidence type="ECO:0000313" key="9">
    <source>
        <dbReference type="Proteomes" id="UP000694864"/>
    </source>
</evidence>
<evidence type="ECO:0000256" key="2">
    <source>
        <dbReference type="ARBA" id="ARBA00010992"/>
    </source>
</evidence>
<gene>
    <name evidence="10" type="primary">LOC104771227</name>
</gene>
<feature type="transmembrane region" description="Helical" evidence="7">
    <location>
        <begin position="84"/>
        <end position="103"/>
    </location>
</feature>
<dbReference type="PANTHER" id="PTHR48021">
    <property type="match status" value="1"/>
</dbReference>
<dbReference type="InterPro" id="IPR002156">
    <property type="entry name" value="RNaseH_domain"/>
</dbReference>
<keyword evidence="6 7" id="KW-0472">Membrane</keyword>
<evidence type="ECO:0000256" key="4">
    <source>
        <dbReference type="ARBA" id="ARBA00022692"/>
    </source>
</evidence>
<comment type="similarity">
    <text evidence="2">Belongs to the major facilitator superfamily. Sugar transporter (TC 2.A.1.1) family.</text>
</comment>
<dbReference type="InterPro" id="IPR020846">
    <property type="entry name" value="MFS_dom"/>
</dbReference>
<dbReference type="SUPFAM" id="SSF103473">
    <property type="entry name" value="MFS general substrate transporter"/>
    <property type="match status" value="1"/>
</dbReference>
<accession>A0ABM1REL5</accession>
<dbReference type="CDD" id="cd06222">
    <property type="entry name" value="RNase_H_like"/>
    <property type="match status" value="1"/>
</dbReference>
<keyword evidence="5 7" id="KW-1133">Transmembrane helix</keyword>
<feature type="transmembrane region" description="Helical" evidence="7">
    <location>
        <begin position="115"/>
        <end position="139"/>
    </location>
</feature>
<protein>
    <submittedName>
        <fullName evidence="10">Sugar transporter ERD6-like 17</fullName>
    </submittedName>
</protein>
<dbReference type="InterPro" id="IPR005828">
    <property type="entry name" value="MFS_sugar_transport-like"/>
</dbReference>
<dbReference type="InterPro" id="IPR044730">
    <property type="entry name" value="RNase_H-like_dom_plant"/>
</dbReference>
<feature type="transmembrane region" description="Helical" evidence="7">
    <location>
        <begin position="183"/>
        <end position="202"/>
    </location>
</feature>
<evidence type="ECO:0000256" key="1">
    <source>
        <dbReference type="ARBA" id="ARBA00004141"/>
    </source>
</evidence>
<dbReference type="Pfam" id="PF13456">
    <property type="entry name" value="RVT_3"/>
    <property type="match status" value="1"/>
</dbReference>
<keyword evidence="3" id="KW-0762">Sugar transport</keyword>
<evidence type="ECO:0000256" key="3">
    <source>
        <dbReference type="ARBA" id="ARBA00022597"/>
    </source>
</evidence>
<dbReference type="InterPro" id="IPR036259">
    <property type="entry name" value="MFS_trans_sf"/>
</dbReference>
<feature type="transmembrane region" description="Helical" evidence="7">
    <location>
        <begin position="151"/>
        <end position="171"/>
    </location>
</feature>
<comment type="subcellular location">
    <subcellularLocation>
        <location evidence="1">Membrane</location>
        <topology evidence="1">Multi-pass membrane protein</topology>
    </subcellularLocation>
</comment>
<evidence type="ECO:0000256" key="6">
    <source>
        <dbReference type="ARBA" id="ARBA00023136"/>
    </source>
</evidence>
<dbReference type="RefSeq" id="XP_019097453.1">
    <property type="nucleotide sequence ID" value="XM_019241908.1"/>
</dbReference>
<evidence type="ECO:0000259" key="8">
    <source>
        <dbReference type="PROSITE" id="PS50850"/>
    </source>
</evidence>
<keyword evidence="9" id="KW-1185">Reference proteome</keyword>
<evidence type="ECO:0000313" key="10">
    <source>
        <dbReference type="RefSeq" id="XP_019097453.1"/>
    </source>
</evidence>
<feature type="domain" description="Major facilitator superfamily (MFS) profile" evidence="8">
    <location>
        <begin position="1"/>
        <end position="205"/>
    </location>
</feature>
<organism evidence="9 10">
    <name type="scientific">Camelina sativa</name>
    <name type="common">False flax</name>
    <name type="synonym">Myagrum sativum</name>
    <dbReference type="NCBI Taxonomy" id="90675"/>
    <lineage>
        <taxon>Eukaryota</taxon>
        <taxon>Viridiplantae</taxon>
        <taxon>Streptophyta</taxon>
        <taxon>Embryophyta</taxon>
        <taxon>Tracheophyta</taxon>
        <taxon>Spermatophyta</taxon>
        <taxon>Magnoliopsida</taxon>
        <taxon>eudicotyledons</taxon>
        <taxon>Gunneridae</taxon>
        <taxon>Pentapetalae</taxon>
        <taxon>rosids</taxon>
        <taxon>malvids</taxon>
        <taxon>Brassicales</taxon>
        <taxon>Brassicaceae</taxon>
        <taxon>Camelineae</taxon>
        <taxon>Camelina</taxon>
    </lineage>
</organism>
<dbReference type="InterPro" id="IPR050549">
    <property type="entry name" value="MFS_Trehalose_Transporter"/>
</dbReference>
<reference evidence="9" key="1">
    <citation type="journal article" date="2014" name="Nat. Commun.">
        <title>The emerging biofuel crop Camelina sativa retains a highly undifferentiated hexaploid genome structure.</title>
        <authorList>
            <person name="Kagale S."/>
            <person name="Koh C."/>
            <person name="Nixon J."/>
            <person name="Bollina V."/>
            <person name="Clarke W.E."/>
            <person name="Tuteja R."/>
            <person name="Spillane C."/>
            <person name="Robinson S.J."/>
            <person name="Links M.G."/>
            <person name="Clarke C."/>
            <person name="Higgins E.E."/>
            <person name="Huebert T."/>
            <person name="Sharpe A.G."/>
            <person name="Parkin I.A."/>
        </authorList>
    </citation>
    <scope>NUCLEOTIDE SEQUENCE [LARGE SCALE GENOMIC DNA]</scope>
    <source>
        <strain evidence="9">cv. DH55</strain>
    </source>
</reference>
<evidence type="ECO:0000256" key="5">
    <source>
        <dbReference type="ARBA" id="ARBA00022989"/>
    </source>
</evidence>
<dbReference type="PANTHER" id="PTHR48021:SF61">
    <property type="entry name" value="SUGAR TRANSPORTER ERD6-LIKE 17-RELATED"/>
    <property type="match status" value="1"/>
</dbReference>
<evidence type="ECO:0000256" key="7">
    <source>
        <dbReference type="SAM" id="Phobius"/>
    </source>
</evidence>
<keyword evidence="4 7" id="KW-0812">Transmembrane</keyword>
<sequence>MAKEVESAYKAAQPNTDGASHENPGLATAGGVLRDRMGQWCRGFALNIGICSAPLAELWGVYYGLHIAWEQRVTRLELEVDSELTSALGMSITCMLLGFSFTLQKMQLLSELTPVLSFICVMLYIATYAIGLGGLPWVIMSEIFPINIKVTAGSIVTLVSFSSSSMVTYAFNFLFEWSTQCTFYIFGSIAGAALLFICLVVPETKGLSLEEIQAKLIHQPDEINQT</sequence>
<feature type="transmembrane region" description="Helical" evidence="7">
    <location>
        <begin position="44"/>
        <end position="64"/>
    </location>
</feature>
<dbReference type="Gene3D" id="1.20.1250.20">
    <property type="entry name" value="MFS general substrate transporter like domains"/>
    <property type="match status" value="1"/>
</dbReference>
<name>A0ABM1REL5_CAMSA</name>
<keyword evidence="3" id="KW-0813">Transport</keyword>
<proteinExistence type="inferred from homology"/>
<dbReference type="PROSITE" id="PS50850">
    <property type="entry name" value="MFS"/>
    <property type="match status" value="1"/>
</dbReference>
<dbReference type="Proteomes" id="UP000694864">
    <property type="component" value="Chromosome 20"/>
</dbReference>
<dbReference type="InterPro" id="IPR012337">
    <property type="entry name" value="RNaseH-like_sf"/>
</dbReference>
<dbReference type="SUPFAM" id="SSF53098">
    <property type="entry name" value="Ribonuclease H-like"/>
    <property type="match status" value="1"/>
</dbReference>
<reference evidence="10" key="2">
    <citation type="submission" date="2025-08" db="UniProtKB">
        <authorList>
            <consortium name="RefSeq"/>
        </authorList>
    </citation>
    <scope>IDENTIFICATION</scope>
    <source>
        <tissue evidence="10">Leaf</tissue>
    </source>
</reference>
<dbReference type="GeneID" id="104771227"/>
<dbReference type="Pfam" id="PF00083">
    <property type="entry name" value="Sugar_tr"/>
    <property type="match status" value="1"/>
</dbReference>